<keyword evidence="13" id="KW-1185">Reference proteome</keyword>
<feature type="domain" description="Pili assembly chaperone C-terminal" evidence="11">
    <location>
        <begin position="176"/>
        <end position="239"/>
    </location>
</feature>
<evidence type="ECO:0000313" key="13">
    <source>
        <dbReference type="Proteomes" id="UP000272771"/>
    </source>
</evidence>
<evidence type="ECO:0000256" key="7">
    <source>
        <dbReference type="ARBA" id="ARBA00023319"/>
    </source>
</evidence>
<dbReference type="SUPFAM" id="SSF49354">
    <property type="entry name" value="PapD-like"/>
    <property type="match status" value="1"/>
</dbReference>
<evidence type="ECO:0000256" key="8">
    <source>
        <dbReference type="RuleBase" id="RU003918"/>
    </source>
</evidence>
<evidence type="ECO:0000259" key="10">
    <source>
        <dbReference type="Pfam" id="PF00345"/>
    </source>
</evidence>
<proteinExistence type="inferred from homology"/>
<organism evidence="12 13">
    <name type="scientific">Neisseria weaveri</name>
    <dbReference type="NCBI Taxonomy" id="28091"/>
    <lineage>
        <taxon>Bacteria</taxon>
        <taxon>Pseudomonadati</taxon>
        <taxon>Pseudomonadota</taxon>
        <taxon>Betaproteobacteria</taxon>
        <taxon>Neisseriales</taxon>
        <taxon>Neisseriaceae</taxon>
        <taxon>Neisseria</taxon>
    </lineage>
</organism>
<dbReference type="InterPro" id="IPR036316">
    <property type="entry name" value="Pili_assmbl_chap_C_dom_sf"/>
</dbReference>
<evidence type="ECO:0000256" key="4">
    <source>
        <dbReference type="ARBA" id="ARBA00022729"/>
    </source>
</evidence>
<keyword evidence="7" id="KW-0393">Immunoglobulin domain</keyword>
<dbReference type="PANTHER" id="PTHR30251">
    <property type="entry name" value="PILUS ASSEMBLY CHAPERONE"/>
    <property type="match status" value="1"/>
</dbReference>
<name>A0A3S5C2U5_9NEIS</name>
<evidence type="ECO:0000256" key="5">
    <source>
        <dbReference type="ARBA" id="ARBA00022764"/>
    </source>
</evidence>
<accession>A0A3S5C2U5</accession>
<dbReference type="Gene3D" id="2.60.40.10">
    <property type="entry name" value="Immunoglobulins"/>
    <property type="match status" value="2"/>
</dbReference>
<dbReference type="InterPro" id="IPR050643">
    <property type="entry name" value="Periplasmic_pilus_chap"/>
</dbReference>
<dbReference type="InterPro" id="IPR013783">
    <property type="entry name" value="Ig-like_fold"/>
</dbReference>
<dbReference type="PROSITE" id="PS00635">
    <property type="entry name" value="PILI_CHAPERONE"/>
    <property type="match status" value="1"/>
</dbReference>
<sequence>MHMGKFLSALLIGSLALPVHAGVMIHTTRVIFDGSKPVAAVQLENSGEVPSLMKSWLEYAAEQPQDKQDKAHENKKLPFIISPPVARIEAKTRQTLRIRYTGEPLAEDRESLFYLNVLDVPPKPKKEQLTGSGNYMQFAITSRLKFFFRPKGLPYGVDEAYEKVTWHIGSNNTVVVKNPTPYFITYSAVSLMSKDKVEQTAKQTDMVAPFSESVFELSKPGNSKADSVEWQLINDFGGIGKGRSVLQY</sequence>
<dbReference type="GO" id="GO:0030288">
    <property type="term" value="C:outer membrane-bounded periplasmic space"/>
    <property type="evidence" value="ECO:0007669"/>
    <property type="project" value="InterPro"/>
</dbReference>
<evidence type="ECO:0000256" key="6">
    <source>
        <dbReference type="ARBA" id="ARBA00023186"/>
    </source>
</evidence>
<dbReference type="PANTHER" id="PTHR30251:SF2">
    <property type="entry name" value="FIMBRIAL CHAPERONE YADV-RELATED"/>
    <property type="match status" value="1"/>
</dbReference>
<keyword evidence="6 8" id="KW-0143">Chaperone</keyword>
<evidence type="ECO:0000256" key="1">
    <source>
        <dbReference type="ARBA" id="ARBA00004418"/>
    </source>
</evidence>
<dbReference type="InterPro" id="IPR001829">
    <property type="entry name" value="Pili_assmbl_chaperone_bac"/>
</dbReference>
<dbReference type="InterPro" id="IPR008962">
    <property type="entry name" value="PapD-like_sf"/>
</dbReference>
<feature type="signal peptide" evidence="9">
    <location>
        <begin position="1"/>
        <end position="21"/>
    </location>
</feature>
<evidence type="ECO:0000256" key="2">
    <source>
        <dbReference type="ARBA" id="ARBA00007399"/>
    </source>
</evidence>
<comment type="subcellular location">
    <subcellularLocation>
        <location evidence="1 8">Periplasm</location>
    </subcellularLocation>
</comment>
<dbReference type="Pfam" id="PF00345">
    <property type="entry name" value="PapD_N"/>
    <property type="match status" value="1"/>
</dbReference>
<dbReference type="EMBL" id="LR134533">
    <property type="protein sequence ID" value="VEJ49212.1"/>
    <property type="molecule type" value="Genomic_DNA"/>
</dbReference>
<dbReference type="Pfam" id="PF02753">
    <property type="entry name" value="PapD_C"/>
    <property type="match status" value="1"/>
</dbReference>
<dbReference type="SUPFAM" id="SSF49584">
    <property type="entry name" value="Periplasmic chaperone C-domain"/>
    <property type="match status" value="1"/>
</dbReference>
<evidence type="ECO:0000256" key="9">
    <source>
        <dbReference type="SAM" id="SignalP"/>
    </source>
</evidence>
<reference evidence="12 13" key="1">
    <citation type="submission" date="2018-12" db="EMBL/GenBank/DDBJ databases">
        <authorList>
            <consortium name="Pathogen Informatics"/>
        </authorList>
    </citation>
    <scope>NUCLEOTIDE SEQUENCE [LARGE SCALE GENOMIC DNA]</scope>
    <source>
        <strain evidence="12 13">NCTC12742</strain>
    </source>
</reference>
<dbReference type="AlphaFoldDB" id="A0A3S5C2U5"/>
<keyword evidence="4 9" id="KW-0732">Signal</keyword>
<dbReference type="InterPro" id="IPR016147">
    <property type="entry name" value="Pili_assmbl_chaperone_N"/>
</dbReference>
<dbReference type="InterPro" id="IPR018046">
    <property type="entry name" value="Pili_assmbl_chaperone_CS"/>
</dbReference>
<keyword evidence="5" id="KW-0574">Periplasm</keyword>
<dbReference type="Proteomes" id="UP000272771">
    <property type="component" value="Chromosome"/>
</dbReference>
<evidence type="ECO:0000256" key="3">
    <source>
        <dbReference type="ARBA" id="ARBA00022558"/>
    </source>
</evidence>
<dbReference type="GO" id="GO:0071555">
    <property type="term" value="P:cell wall organization"/>
    <property type="evidence" value="ECO:0007669"/>
    <property type="project" value="InterPro"/>
</dbReference>
<evidence type="ECO:0000313" key="12">
    <source>
        <dbReference type="EMBL" id="VEJ49212.1"/>
    </source>
</evidence>
<protein>
    <submittedName>
        <fullName evidence="12">Chaperone protein focC</fullName>
    </submittedName>
</protein>
<feature type="domain" description="Pili assembly chaperone N-terminal" evidence="10">
    <location>
        <begin position="22"/>
        <end position="153"/>
    </location>
</feature>
<dbReference type="STRING" id="28091.SAMEA3174300_00740"/>
<dbReference type="PRINTS" id="PR00969">
    <property type="entry name" value="CHAPERONPILI"/>
</dbReference>
<keyword evidence="3" id="KW-1029">Fimbrium biogenesis</keyword>
<comment type="similarity">
    <text evidence="2 8">Belongs to the periplasmic pilus chaperone family.</text>
</comment>
<feature type="chain" id="PRO_5018707071" evidence="9">
    <location>
        <begin position="22"/>
        <end position="248"/>
    </location>
</feature>
<dbReference type="InterPro" id="IPR016148">
    <property type="entry name" value="Pili_assmbl_chaperone_C"/>
</dbReference>
<evidence type="ECO:0000259" key="11">
    <source>
        <dbReference type="Pfam" id="PF02753"/>
    </source>
</evidence>
<gene>
    <name evidence="12" type="primary">focC</name>
    <name evidence="12" type="ORF">NCTC12742_00084</name>
</gene>